<evidence type="ECO:0000259" key="1">
    <source>
        <dbReference type="Pfam" id="PF23080"/>
    </source>
</evidence>
<feature type="domain" description="DUF7046" evidence="1">
    <location>
        <begin position="22"/>
        <end position="119"/>
    </location>
</feature>
<dbReference type="STRING" id="22663.A0A2I0HK62"/>
<dbReference type="PANTHER" id="PTHR31149:SF10">
    <property type="entry name" value="OS05G0100900 PROTEIN"/>
    <property type="match status" value="1"/>
</dbReference>
<protein>
    <recommendedName>
        <fullName evidence="1">DUF7046 domain-containing protein</fullName>
    </recommendedName>
</protein>
<dbReference type="AlphaFoldDB" id="A0A2I0HK62"/>
<proteinExistence type="predicted"/>
<accession>A0A2I0HK62</accession>
<dbReference type="InterPro" id="IPR055474">
    <property type="entry name" value="DUF7046"/>
</dbReference>
<dbReference type="EMBL" id="PGOL01008461">
    <property type="protein sequence ID" value="PKI31706.1"/>
    <property type="molecule type" value="Genomic_DNA"/>
</dbReference>
<keyword evidence="3" id="KW-1185">Reference proteome</keyword>
<evidence type="ECO:0000313" key="3">
    <source>
        <dbReference type="Proteomes" id="UP000233551"/>
    </source>
</evidence>
<gene>
    <name evidence="2" type="ORF">CRG98_047916</name>
</gene>
<evidence type="ECO:0000313" key="2">
    <source>
        <dbReference type="EMBL" id="PKI31706.1"/>
    </source>
</evidence>
<dbReference type="Pfam" id="PF23080">
    <property type="entry name" value="DUF7046"/>
    <property type="match status" value="1"/>
</dbReference>
<dbReference type="GO" id="GO:0005886">
    <property type="term" value="C:plasma membrane"/>
    <property type="evidence" value="ECO:0007669"/>
    <property type="project" value="TreeGrafter"/>
</dbReference>
<organism evidence="2 3">
    <name type="scientific">Punica granatum</name>
    <name type="common">Pomegranate</name>
    <dbReference type="NCBI Taxonomy" id="22663"/>
    <lineage>
        <taxon>Eukaryota</taxon>
        <taxon>Viridiplantae</taxon>
        <taxon>Streptophyta</taxon>
        <taxon>Embryophyta</taxon>
        <taxon>Tracheophyta</taxon>
        <taxon>Spermatophyta</taxon>
        <taxon>Magnoliopsida</taxon>
        <taxon>eudicotyledons</taxon>
        <taxon>Gunneridae</taxon>
        <taxon>Pentapetalae</taxon>
        <taxon>rosids</taxon>
        <taxon>malvids</taxon>
        <taxon>Myrtales</taxon>
        <taxon>Lythraceae</taxon>
        <taxon>Punica</taxon>
    </lineage>
</organism>
<reference evidence="2 3" key="1">
    <citation type="submission" date="2017-11" db="EMBL/GenBank/DDBJ databases">
        <title>De-novo sequencing of pomegranate (Punica granatum L.) genome.</title>
        <authorList>
            <person name="Akparov Z."/>
            <person name="Amiraslanov A."/>
            <person name="Hajiyeva S."/>
            <person name="Abbasov M."/>
            <person name="Kaur K."/>
            <person name="Hamwieh A."/>
            <person name="Solovyev V."/>
            <person name="Salamov A."/>
            <person name="Braich B."/>
            <person name="Kosarev P."/>
            <person name="Mahmoud A."/>
            <person name="Hajiyev E."/>
            <person name="Babayeva S."/>
            <person name="Izzatullayeva V."/>
            <person name="Mammadov A."/>
            <person name="Mammadov A."/>
            <person name="Sharifova S."/>
            <person name="Ojaghi J."/>
            <person name="Eynullazada K."/>
            <person name="Bayramov B."/>
            <person name="Abdulazimova A."/>
            <person name="Shahmuradov I."/>
        </authorList>
    </citation>
    <scope>NUCLEOTIDE SEQUENCE [LARGE SCALE GENOMIC DNA]</scope>
    <source>
        <strain evidence="3">cv. AG2017</strain>
        <tissue evidence="2">Leaf</tissue>
    </source>
</reference>
<sequence>MQDYIGKTFYTGHTSYKVSLSTGYLDIWEPATLAIKREGYSIKCSGSSGVVVTEKFSPSTTVAIPYGHATVFSIIGSNGTEYILRAENSPEDVSGSRDTIVLTLRLFVIRAGQKSKGKKRGLFFNK</sequence>
<dbReference type="PANTHER" id="PTHR31149">
    <property type="entry name" value="EXPRESSED PROTEIN"/>
    <property type="match status" value="1"/>
</dbReference>
<dbReference type="Proteomes" id="UP000233551">
    <property type="component" value="Unassembled WGS sequence"/>
</dbReference>
<comment type="caution">
    <text evidence="2">The sequence shown here is derived from an EMBL/GenBank/DDBJ whole genome shotgun (WGS) entry which is preliminary data.</text>
</comment>
<name>A0A2I0HK62_PUNGR</name>